<dbReference type="EMBL" id="MU154720">
    <property type="protein sequence ID" value="KAF9488303.1"/>
    <property type="molecule type" value="Genomic_DNA"/>
</dbReference>
<dbReference type="AlphaFoldDB" id="A0A9P6DA41"/>
<evidence type="ECO:0000256" key="1">
    <source>
        <dbReference type="SAM" id="MobiDB-lite"/>
    </source>
</evidence>
<evidence type="ECO:0000313" key="2">
    <source>
        <dbReference type="EMBL" id="KAF9488303.1"/>
    </source>
</evidence>
<proteinExistence type="predicted"/>
<protein>
    <submittedName>
        <fullName evidence="2">Uncharacterized protein</fullName>
    </submittedName>
</protein>
<sequence length="295" mass="32907">MTDKFKPQDLLFNQIQLLKSFIEVVMKKLSDERINFVINHTECTAKCETYSTWFHDRVTPRVNMLVKSAMHECSFHPQSVLAMQELDDFPLANIPVNACLTSVAVEMFGDVIISGDILIDKVITANLKTLLVYNVSCMGKAYIHAGSVVDKKVELMNNVLKEVEENIVKLKEAVCHAMKQPQNNFDTPVHSQKPKANENGHSGGGLQEGLQDPYRASGDGRQDGSHLYVAVHCYAPGALKNCPTEAKHHAYTKFLEEGDLGVEIMSKLSFKQLTILLSFVGGRPSNWNTCVHESK</sequence>
<feature type="region of interest" description="Disordered" evidence="1">
    <location>
        <begin position="183"/>
        <end position="221"/>
    </location>
</feature>
<dbReference type="Proteomes" id="UP000807025">
    <property type="component" value="Unassembled WGS sequence"/>
</dbReference>
<organism evidence="2 3">
    <name type="scientific">Pleurotus eryngii</name>
    <name type="common">Boletus of the steppes</name>
    <dbReference type="NCBI Taxonomy" id="5323"/>
    <lineage>
        <taxon>Eukaryota</taxon>
        <taxon>Fungi</taxon>
        <taxon>Dikarya</taxon>
        <taxon>Basidiomycota</taxon>
        <taxon>Agaricomycotina</taxon>
        <taxon>Agaricomycetes</taxon>
        <taxon>Agaricomycetidae</taxon>
        <taxon>Agaricales</taxon>
        <taxon>Pleurotineae</taxon>
        <taxon>Pleurotaceae</taxon>
        <taxon>Pleurotus</taxon>
    </lineage>
</organism>
<evidence type="ECO:0000313" key="3">
    <source>
        <dbReference type="Proteomes" id="UP000807025"/>
    </source>
</evidence>
<keyword evidence="3" id="KW-1185">Reference proteome</keyword>
<name>A0A9P6DA41_PLEER</name>
<accession>A0A9P6DA41</accession>
<comment type="caution">
    <text evidence="2">The sequence shown here is derived from an EMBL/GenBank/DDBJ whole genome shotgun (WGS) entry which is preliminary data.</text>
</comment>
<gene>
    <name evidence="2" type="ORF">BDN71DRAFT_1436227</name>
</gene>
<reference evidence="2" key="1">
    <citation type="submission" date="2020-11" db="EMBL/GenBank/DDBJ databases">
        <authorList>
            <consortium name="DOE Joint Genome Institute"/>
            <person name="Ahrendt S."/>
            <person name="Riley R."/>
            <person name="Andreopoulos W."/>
            <person name="Labutti K."/>
            <person name="Pangilinan J."/>
            <person name="Ruiz-Duenas F.J."/>
            <person name="Barrasa J.M."/>
            <person name="Sanchez-Garcia M."/>
            <person name="Camarero S."/>
            <person name="Miyauchi S."/>
            <person name="Serrano A."/>
            <person name="Linde D."/>
            <person name="Babiker R."/>
            <person name="Drula E."/>
            <person name="Ayuso-Fernandez I."/>
            <person name="Pacheco R."/>
            <person name="Padilla G."/>
            <person name="Ferreira P."/>
            <person name="Barriuso J."/>
            <person name="Kellner H."/>
            <person name="Castanera R."/>
            <person name="Alfaro M."/>
            <person name="Ramirez L."/>
            <person name="Pisabarro A.G."/>
            <person name="Kuo A."/>
            <person name="Tritt A."/>
            <person name="Lipzen A."/>
            <person name="He G."/>
            <person name="Yan M."/>
            <person name="Ng V."/>
            <person name="Cullen D."/>
            <person name="Martin F."/>
            <person name="Rosso M.-N."/>
            <person name="Henrissat B."/>
            <person name="Hibbett D."/>
            <person name="Martinez A.T."/>
            <person name="Grigoriev I.V."/>
        </authorList>
    </citation>
    <scope>NUCLEOTIDE SEQUENCE</scope>
    <source>
        <strain evidence="2">ATCC 90797</strain>
    </source>
</reference>